<accession>A0A1M5BNH3</accession>
<keyword evidence="4" id="KW-1185">Reference proteome</keyword>
<dbReference type="RefSeq" id="WP_073344592.1">
    <property type="nucleotide sequence ID" value="NZ_FQVH01000022.1"/>
</dbReference>
<reference evidence="3 4" key="1">
    <citation type="submission" date="2016-11" db="EMBL/GenBank/DDBJ databases">
        <authorList>
            <person name="Jaros S."/>
            <person name="Januszkiewicz K."/>
            <person name="Wedrychowicz H."/>
        </authorList>
    </citation>
    <scope>NUCLEOTIDE SEQUENCE [LARGE SCALE GENOMIC DNA]</scope>
    <source>
        <strain evidence="3 4">DSM 17918</strain>
    </source>
</reference>
<evidence type="ECO:0000256" key="2">
    <source>
        <dbReference type="SAM" id="SignalP"/>
    </source>
</evidence>
<proteinExistence type="predicted"/>
<feature type="signal peptide" evidence="2">
    <location>
        <begin position="1"/>
        <end position="27"/>
    </location>
</feature>
<keyword evidence="1" id="KW-1133">Transmembrane helix</keyword>
<dbReference type="STRING" id="1121256.SAMN02746089_01918"/>
<evidence type="ECO:0008006" key="5">
    <source>
        <dbReference type="Google" id="ProtNLM"/>
    </source>
</evidence>
<feature type="chain" id="PRO_5012363998" description="DUF4190 domain-containing protein" evidence="2">
    <location>
        <begin position="28"/>
        <end position="118"/>
    </location>
</feature>
<feature type="transmembrane region" description="Helical" evidence="1">
    <location>
        <begin position="49"/>
        <end position="75"/>
    </location>
</feature>
<name>A0A1M5BNH3_9THEO</name>
<keyword evidence="1" id="KW-0812">Transmembrane</keyword>
<protein>
    <recommendedName>
        <fullName evidence="5">DUF4190 domain-containing protein</fullName>
    </recommendedName>
</protein>
<evidence type="ECO:0000313" key="4">
    <source>
        <dbReference type="Proteomes" id="UP000184088"/>
    </source>
</evidence>
<organism evidence="3 4">
    <name type="scientific">Caldanaerobius fijiensis DSM 17918</name>
    <dbReference type="NCBI Taxonomy" id="1121256"/>
    <lineage>
        <taxon>Bacteria</taxon>
        <taxon>Bacillati</taxon>
        <taxon>Bacillota</taxon>
        <taxon>Clostridia</taxon>
        <taxon>Thermoanaerobacterales</taxon>
        <taxon>Thermoanaerobacteraceae</taxon>
        <taxon>Caldanaerobius</taxon>
    </lineage>
</organism>
<sequence length="118" mass="12379">MKKVTNKVKAALYGAITSMMIPVYAYANSNSSSIPDTDPNDLGGKIISTINLFLLPIGAGLIFISVAIIAVKLIMQHSKVQERAETLAGLGWLAAGALLLGGASLVAGLYYHLASNFK</sequence>
<evidence type="ECO:0000256" key="1">
    <source>
        <dbReference type="SAM" id="Phobius"/>
    </source>
</evidence>
<evidence type="ECO:0000313" key="3">
    <source>
        <dbReference type="EMBL" id="SHF43752.1"/>
    </source>
</evidence>
<feature type="transmembrane region" description="Helical" evidence="1">
    <location>
        <begin position="87"/>
        <end position="111"/>
    </location>
</feature>
<dbReference type="Proteomes" id="UP000184088">
    <property type="component" value="Unassembled WGS sequence"/>
</dbReference>
<keyword evidence="2" id="KW-0732">Signal</keyword>
<keyword evidence="1" id="KW-0472">Membrane</keyword>
<gene>
    <name evidence="3" type="ORF">SAMN02746089_01918</name>
</gene>
<dbReference type="AlphaFoldDB" id="A0A1M5BNH3"/>
<dbReference type="EMBL" id="FQVH01000022">
    <property type="protein sequence ID" value="SHF43752.1"/>
    <property type="molecule type" value="Genomic_DNA"/>
</dbReference>